<dbReference type="Proteomes" id="UP001501195">
    <property type="component" value="Unassembled WGS sequence"/>
</dbReference>
<reference evidence="3" key="1">
    <citation type="journal article" date="2019" name="Int. J. Syst. Evol. Microbiol.">
        <title>The Global Catalogue of Microorganisms (GCM) 10K type strain sequencing project: providing services to taxonomists for standard genome sequencing and annotation.</title>
        <authorList>
            <consortium name="The Broad Institute Genomics Platform"/>
            <consortium name="The Broad Institute Genome Sequencing Center for Infectious Disease"/>
            <person name="Wu L."/>
            <person name="Ma J."/>
        </authorList>
    </citation>
    <scope>NUCLEOTIDE SEQUENCE [LARGE SCALE GENOMIC DNA]</scope>
    <source>
        <strain evidence="3">JCM 18126</strain>
    </source>
</reference>
<gene>
    <name evidence="2" type="ORF">GCM10023225_26960</name>
</gene>
<dbReference type="EMBL" id="BAABIL010000443">
    <property type="protein sequence ID" value="GAA4987622.1"/>
    <property type="molecule type" value="Genomic_DNA"/>
</dbReference>
<dbReference type="RefSeq" id="WP_345713147.1">
    <property type="nucleotide sequence ID" value="NZ_BAABIL010000443.1"/>
</dbReference>
<keyword evidence="3" id="KW-1185">Reference proteome</keyword>
<name>A0ABP9I560_9ACTN</name>
<evidence type="ECO:0000256" key="1">
    <source>
        <dbReference type="SAM" id="SignalP"/>
    </source>
</evidence>
<protein>
    <submittedName>
        <fullName evidence="2">Uncharacterized protein</fullName>
    </submittedName>
</protein>
<evidence type="ECO:0000313" key="2">
    <source>
        <dbReference type="EMBL" id="GAA4987622.1"/>
    </source>
</evidence>
<organism evidence="2 3">
    <name type="scientific">Kineococcus glutinatus</name>
    <dbReference type="NCBI Taxonomy" id="1070872"/>
    <lineage>
        <taxon>Bacteria</taxon>
        <taxon>Bacillati</taxon>
        <taxon>Actinomycetota</taxon>
        <taxon>Actinomycetes</taxon>
        <taxon>Kineosporiales</taxon>
        <taxon>Kineosporiaceae</taxon>
        <taxon>Kineococcus</taxon>
    </lineage>
</organism>
<feature type="chain" id="PRO_5047319967" evidence="1">
    <location>
        <begin position="28"/>
        <end position="177"/>
    </location>
</feature>
<feature type="signal peptide" evidence="1">
    <location>
        <begin position="1"/>
        <end position="27"/>
    </location>
</feature>
<comment type="caution">
    <text evidence="2">The sequence shown here is derived from an EMBL/GenBank/DDBJ whole genome shotgun (WGS) entry which is preliminary data.</text>
</comment>
<proteinExistence type="predicted"/>
<evidence type="ECO:0000313" key="3">
    <source>
        <dbReference type="Proteomes" id="UP001501195"/>
    </source>
</evidence>
<keyword evidence="1" id="KW-0732">Signal</keyword>
<accession>A0ABP9I560</accession>
<sequence length="177" mass="17952">MRKRVVLGVAAATAALCCAAGATAVLAGGEADVPPASAAARTSFPGLVPAAGEPTLASLATTRPAPGGVVQASGPFDDRFRFDDLTFDGAAVHGRATVTSDVSELLEFQAQAGFYDAEGRLLGTASYVHHLGEHTHDEAASAGEHPEEGEEFTIAVPEQFRATAVAAAIGVPVLVNE</sequence>